<protein>
    <recommendedName>
        <fullName evidence="4">50S ribosomal protein L35</fullName>
    </recommendedName>
</protein>
<dbReference type="GO" id="GO:0022625">
    <property type="term" value="C:cytosolic large ribosomal subunit"/>
    <property type="evidence" value="ECO:0007669"/>
    <property type="project" value="TreeGrafter"/>
</dbReference>
<evidence type="ECO:0000256" key="4">
    <source>
        <dbReference type="RuleBase" id="RU000568"/>
    </source>
</evidence>
<dbReference type="FunFam" id="4.10.410.60:FF:000001">
    <property type="entry name" value="50S ribosomal protein L35"/>
    <property type="match status" value="1"/>
</dbReference>
<keyword evidence="7" id="KW-1185">Reference proteome</keyword>
<dbReference type="InterPro" id="IPR021137">
    <property type="entry name" value="Ribosomal_bL35-like"/>
</dbReference>
<dbReference type="Proteomes" id="UP000019254">
    <property type="component" value="Unassembled WGS sequence"/>
</dbReference>
<evidence type="ECO:0000256" key="1">
    <source>
        <dbReference type="ARBA" id="ARBA00006598"/>
    </source>
</evidence>
<dbReference type="PANTHER" id="PTHR33343:SF1">
    <property type="entry name" value="LARGE RIBOSOMAL SUBUNIT PROTEIN BL35M"/>
    <property type="match status" value="1"/>
</dbReference>
<feature type="compositionally biased region" description="Basic residues" evidence="5">
    <location>
        <begin position="1"/>
        <end position="26"/>
    </location>
</feature>
<dbReference type="SUPFAM" id="SSF143034">
    <property type="entry name" value="L35p-like"/>
    <property type="match status" value="1"/>
</dbReference>
<dbReference type="PATRIC" id="fig|1265820.5.peg.404"/>
<dbReference type="Pfam" id="PF01632">
    <property type="entry name" value="Ribosomal_L35p"/>
    <property type="match status" value="1"/>
</dbReference>
<dbReference type="PANTHER" id="PTHR33343">
    <property type="entry name" value="54S RIBOSOMAL PROTEIN BL35M"/>
    <property type="match status" value="1"/>
</dbReference>
<dbReference type="AlphaFoldDB" id="W7C5J8"/>
<comment type="caution">
    <text evidence="6">The sequence shown here is derived from an EMBL/GenBank/DDBJ whole genome shotgun (WGS) entry which is preliminary data.</text>
</comment>
<evidence type="ECO:0000256" key="5">
    <source>
        <dbReference type="SAM" id="MobiDB-lite"/>
    </source>
</evidence>
<evidence type="ECO:0000313" key="6">
    <source>
        <dbReference type="EMBL" id="EUJ32327.1"/>
    </source>
</evidence>
<feature type="region of interest" description="Disordered" evidence="5">
    <location>
        <begin position="1"/>
        <end position="42"/>
    </location>
</feature>
<name>W7C5J8_9LIST</name>
<dbReference type="InterPro" id="IPR037229">
    <property type="entry name" value="Ribosomal_bL35_sf"/>
</dbReference>
<dbReference type="InterPro" id="IPR001706">
    <property type="entry name" value="Ribosomal_bL35"/>
</dbReference>
<dbReference type="PRINTS" id="PR00064">
    <property type="entry name" value="RIBOSOMALL35"/>
</dbReference>
<dbReference type="STRING" id="1265820.PCORN_02082"/>
<evidence type="ECO:0000313" key="7">
    <source>
        <dbReference type="Proteomes" id="UP000019254"/>
    </source>
</evidence>
<proteinExistence type="inferred from homology"/>
<dbReference type="InterPro" id="IPR018265">
    <property type="entry name" value="Ribosomal_bL35_CS"/>
</dbReference>
<sequence>MPKMKTHRGSAKRFKRTGSGKLKRSHGYTSHMFANKSQKTKT</sequence>
<dbReference type="Gene3D" id="4.10.410.60">
    <property type="match status" value="1"/>
</dbReference>
<organism evidence="6 7">
    <name type="scientific">Listeria cornellensis FSL F6-0969</name>
    <dbReference type="NCBI Taxonomy" id="1265820"/>
    <lineage>
        <taxon>Bacteria</taxon>
        <taxon>Bacillati</taxon>
        <taxon>Bacillota</taxon>
        <taxon>Bacilli</taxon>
        <taxon>Bacillales</taxon>
        <taxon>Listeriaceae</taxon>
        <taxon>Listeria</taxon>
    </lineage>
</organism>
<gene>
    <name evidence="6" type="primary">rpmI</name>
    <name evidence="6" type="ORF">PCORN_02082</name>
</gene>
<dbReference type="GO" id="GO:0003735">
    <property type="term" value="F:structural constituent of ribosome"/>
    <property type="evidence" value="ECO:0007669"/>
    <property type="project" value="InterPro"/>
</dbReference>
<comment type="similarity">
    <text evidence="1 4">Belongs to the bacterial ribosomal protein bL35 family.</text>
</comment>
<evidence type="ECO:0000256" key="3">
    <source>
        <dbReference type="ARBA" id="ARBA00023274"/>
    </source>
</evidence>
<dbReference type="NCBIfam" id="TIGR00001">
    <property type="entry name" value="rpmI_bact"/>
    <property type="match status" value="1"/>
</dbReference>
<evidence type="ECO:0000256" key="2">
    <source>
        <dbReference type="ARBA" id="ARBA00022980"/>
    </source>
</evidence>
<dbReference type="EMBL" id="AODE01000005">
    <property type="protein sequence ID" value="EUJ32327.1"/>
    <property type="molecule type" value="Genomic_DNA"/>
</dbReference>
<accession>W7C5J8</accession>
<keyword evidence="3 4" id="KW-0687">Ribonucleoprotein</keyword>
<keyword evidence="2 4" id="KW-0689">Ribosomal protein</keyword>
<dbReference type="GO" id="GO:0006412">
    <property type="term" value="P:translation"/>
    <property type="evidence" value="ECO:0007669"/>
    <property type="project" value="InterPro"/>
</dbReference>
<dbReference type="PROSITE" id="PS00936">
    <property type="entry name" value="RIBOSOMAL_L35"/>
    <property type="match status" value="1"/>
</dbReference>
<reference evidence="6 7" key="1">
    <citation type="journal article" date="2014" name="Int. J. Syst. Evol. Microbiol.">
        <title>Listeria floridensis sp. nov., Listeria aquatica sp. nov., Listeria cornellensis sp. nov., Listeria riparia sp. nov. and Listeria grandensis sp. nov., from agricultural and natural environments.</title>
        <authorList>
            <person name="den Bakker H.C."/>
            <person name="Warchocki S."/>
            <person name="Wright E.M."/>
            <person name="Allred A.F."/>
            <person name="Ahlstrom C."/>
            <person name="Manuel C.S."/>
            <person name="Stasiewicz M.J."/>
            <person name="Burrell A."/>
            <person name="Roof S."/>
            <person name="Strawn L."/>
            <person name="Fortes E.D."/>
            <person name="Nightingale K.K."/>
            <person name="Kephart D."/>
            <person name="Wiedmann M."/>
        </authorList>
    </citation>
    <scope>NUCLEOTIDE SEQUENCE [LARGE SCALE GENOMIC DNA]</scope>
    <source>
        <strain evidence="7">FSL F6-969</strain>
    </source>
</reference>